<reference evidence="1 2" key="1">
    <citation type="submission" date="2019-07" db="EMBL/GenBank/DDBJ databases">
        <title>Whole genome shotgun sequence of Rhizobium naphthalenivorans NBRC 107585.</title>
        <authorList>
            <person name="Hosoyama A."/>
            <person name="Uohara A."/>
            <person name="Ohji S."/>
            <person name="Ichikawa N."/>
        </authorList>
    </citation>
    <scope>NUCLEOTIDE SEQUENCE [LARGE SCALE GENOMIC DNA]</scope>
    <source>
        <strain evidence="1 2">NBRC 107585</strain>
    </source>
</reference>
<name>A0A512HPF7_9HYPH</name>
<dbReference type="EMBL" id="BJZP01000037">
    <property type="protein sequence ID" value="GEO87346.1"/>
    <property type="molecule type" value="Genomic_DNA"/>
</dbReference>
<protein>
    <submittedName>
        <fullName evidence="1">Uncharacterized protein</fullName>
    </submittedName>
</protein>
<gene>
    <name evidence="1" type="ORF">RNA01_42780</name>
</gene>
<evidence type="ECO:0000313" key="1">
    <source>
        <dbReference type="EMBL" id="GEO87346.1"/>
    </source>
</evidence>
<comment type="caution">
    <text evidence="1">The sequence shown here is derived from an EMBL/GenBank/DDBJ whole genome shotgun (WGS) entry which is preliminary data.</text>
</comment>
<evidence type="ECO:0000313" key="2">
    <source>
        <dbReference type="Proteomes" id="UP000321717"/>
    </source>
</evidence>
<keyword evidence="2" id="KW-1185">Reference proteome</keyword>
<dbReference type="Proteomes" id="UP000321717">
    <property type="component" value="Unassembled WGS sequence"/>
</dbReference>
<sequence>MAEIAAGAAKGKVIEVWFQDEARIGQKNKITRRWAQAGIKAIRTT</sequence>
<organism evidence="1 2">
    <name type="scientific">Ciceribacter naphthalenivorans</name>
    <dbReference type="NCBI Taxonomy" id="1118451"/>
    <lineage>
        <taxon>Bacteria</taxon>
        <taxon>Pseudomonadati</taxon>
        <taxon>Pseudomonadota</taxon>
        <taxon>Alphaproteobacteria</taxon>
        <taxon>Hyphomicrobiales</taxon>
        <taxon>Rhizobiaceae</taxon>
        <taxon>Ciceribacter</taxon>
    </lineage>
</organism>
<accession>A0A512HPF7</accession>
<dbReference type="AlphaFoldDB" id="A0A512HPF7"/>
<proteinExistence type="predicted"/>